<keyword evidence="9 12" id="KW-0863">Zinc-finger</keyword>
<dbReference type="InterPro" id="IPR041888">
    <property type="entry name" value="RING-HC_ZNF598/HEL2"/>
</dbReference>
<evidence type="ECO:0000256" key="12">
    <source>
        <dbReference type="PROSITE-ProRule" id="PRU00175"/>
    </source>
</evidence>
<feature type="compositionally biased region" description="Polar residues" evidence="13">
    <location>
        <begin position="575"/>
        <end position="585"/>
    </location>
</feature>
<dbReference type="Pfam" id="PF25447">
    <property type="entry name" value="RING_ZNF598"/>
    <property type="match status" value="1"/>
</dbReference>
<evidence type="ECO:0000256" key="2">
    <source>
        <dbReference type="ARBA" id="ARBA00004496"/>
    </source>
</evidence>
<feature type="region of interest" description="Disordered" evidence="13">
    <location>
        <begin position="318"/>
        <end position="382"/>
    </location>
</feature>
<evidence type="ECO:0000256" key="9">
    <source>
        <dbReference type="ARBA" id="ARBA00022771"/>
    </source>
</evidence>
<dbReference type="InterPro" id="IPR057634">
    <property type="entry name" value="PAH_ZNF598/HEL2"/>
</dbReference>
<evidence type="ECO:0000256" key="5">
    <source>
        <dbReference type="ARBA" id="ARBA00022490"/>
    </source>
</evidence>
<dbReference type="CDD" id="cd16615">
    <property type="entry name" value="RING-HC_ZNF598"/>
    <property type="match status" value="1"/>
</dbReference>
<dbReference type="GO" id="GO:0072344">
    <property type="term" value="P:rescue of stalled ribosome"/>
    <property type="evidence" value="ECO:0007669"/>
    <property type="project" value="InterPro"/>
</dbReference>
<dbReference type="OrthoDB" id="3838338at2759"/>
<dbReference type="InParanoid" id="A0A165EP95"/>
<comment type="subcellular location">
    <subcellularLocation>
        <location evidence="2">Cytoplasm</location>
    </subcellularLocation>
</comment>
<dbReference type="STRING" id="1314781.A0A165EP95"/>
<proteinExistence type="inferred from homology"/>
<keyword evidence="6" id="KW-0597">Phosphoprotein</keyword>
<evidence type="ECO:0000256" key="11">
    <source>
        <dbReference type="ARBA" id="ARBA00035113"/>
    </source>
</evidence>
<evidence type="ECO:0000256" key="3">
    <source>
        <dbReference type="ARBA" id="ARBA00004906"/>
    </source>
</evidence>
<dbReference type="InterPro" id="IPR044288">
    <property type="entry name" value="ZNF598/HEL2"/>
</dbReference>
<keyword evidence="16" id="KW-1185">Reference proteome</keyword>
<evidence type="ECO:0000313" key="16">
    <source>
        <dbReference type="Proteomes" id="UP000077266"/>
    </source>
</evidence>
<evidence type="ECO:0000259" key="14">
    <source>
        <dbReference type="PROSITE" id="PS50089"/>
    </source>
</evidence>
<protein>
    <recommendedName>
        <fullName evidence="4">RING-type E3 ubiquitin transferase</fullName>
        <ecNumber evidence="4">2.3.2.27</ecNumber>
    </recommendedName>
</protein>
<dbReference type="InterPro" id="IPR013087">
    <property type="entry name" value="Znf_C2H2_type"/>
</dbReference>
<dbReference type="FunCoup" id="A0A165EP95">
    <property type="interactions" value="90"/>
</dbReference>
<evidence type="ECO:0000256" key="8">
    <source>
        <dbReference type="ARBA" id="ARBA00022723"/>
    </source>
</evidence>
<comment type="catalytic activity">
    <reaction evidence="1">
        <text>S-ubiquitinyl-[E2 ubiquitin-conjugating enzyme]-L-cysteine + [acceptor protein]-L-lysine = [E2 ubiquitin-conjugating enzyme]-L-cysteine + N(6)-ubiquitinyl-[acceptor protein]-L-lysine.</text>
        <dbReference type="EC" id="2.3.2.27"/>
    </reaction>
</comment>
<comment type="similarity">
    <text evidence="11">Belongs to the ZNF598/HEL2 family.</text>
</comment>
<feature type="region of interest" description="Disordered" evidence="13">
    <location>
        <begin position="516"/>
        <end position="706"/>
    </location>
</feature>
<evidence type="ECO:0000313" key="15">
    <source>
        <dbReference type="EMBL" id="KZV87395.1"/>
    </source>
</evidence>
<gene>
    <name evidence="15" type="ORF">EXIGLDRAFT_773706</name>
</gene>
<keyword evidence="7" id="KW-0808">Transferase</keyword>
<feature type="compositionally biased region" description="Low complexity" evidence="13">
    <location>
        <begin position="355"/>
        <end position="365"/>
    </location>
</feature>
<feature type="compositionally biased region" description="Low complexity" evidence="13">
    <location>
        <begin position="21"/>
        <end position="41"/>
    </location>
</feature>
<evidence type="ECO:0000256" key="7">
    <source>
        <dbReference type="ARBA" id="ARBA00022679"/>
    </source>
</evidence>
<dbReference type="PROSITE" id="PS50089">
    <property type="entry name" value="ZF_RING_2"/>
    <property type="match status" value="1"/>
</dbReference>
<dbReference type="GO" id="GO:0005737">
    <property type="term" value="C:cytoplasm"/>
    <property type="evidence" value="ECO:0007669"/>
    <property type="project" value="UniProtKB-SubCell"/>
</dbReference>
<dbReference type="Pfam" id="PF23202">
    <property type="entry name" value="PAH_ZNF598"/>
    <property type="match status" value="1"/>
</dbReference>
<dbReference type="GO" id="GO:0016567">
    <property type="term" value="P:protein ubiquitination"/>
    <property type="evidence" value="ECO:0007669"/>
    <property type="project" value="TreeGrafter"/>
</dbReference>
<dbReference type="PANTHER" id="PTHR22938:SF0">
    <property type="entry name" value="E3 UBIQUITIN-PROTEIN LIGASE ZNF598"/>
    <property type="match status" value="1"/>
</dbReference>
<name>A0A165EP95_EXIGL</name>
<dbReference type="AlphaFoldDB" id="A0A165EP95"/>
<dbReference type="PROSITE" id="PS00028">
    <property type="entry name" value="ZINC_FINGER_C2H2_1"/>
    <property type="match status" value="1"/>
</dbReference>
<feature type="compositionally biased region" description="Low complexity" evidence="13">
    <location>
        <begin position="528"/>
        <end position="565"/>
    </location>
</feature>
<reference evidence="15 16" key="1">
    <citation type="journal article" date="2016" name="Mol. Biol. Evol.">
        <title>Comparative Genomics of Early-Diverging Mushroom-Forming Fungi Provides Insights into the Origins of Lignocellulose Decay Capabilities.</title>
        <authorList>
            <person name="Nagy L.G."/>
            <person name="Riley R."/>
            <person name="Tritt A."/>
            <person name="Adam C."/>
            <person name="Daum C."/>
            <person name="Floudas D."/>
            <person name="Sun H."/>
            <person name="Yadav J.S."/>
            <person name="Pangilinan J."/>
            <person name="Larsson K.H."/>
            <person name="Matsuura K."/>
            <person name="Barry K."/>
            <person name="Labutti K."/>
            <person name="Kuo R."/>
            <person name="Ohm R.A."/>
            <person name="Bhattacharya S.S."/>
            <person name="Shirouzu T."/>
            <person name="Yoshinaga Y."/>
            <person name="Martin F.M."/>
            <person name="Grigoriev I.V."/>
            <person name="Hibbett D.S."/>
        </authorList>
    </citation>
    <scope>NUCLEOTIDE SEQUENCE [LARGE SCALE GENOMIC DNA]</scope>
    <source>
        <strain evidence="15 16">HHB12029</strain>
    </source>
</reference>
<dbReference type="SUPFAM" id="SSF57850">
    <property type="entry name" value="RING/U-box"/>
    <property type="match status" value="1"/>
</dbReference>
<dbReference type="GO" id="GO:0008270">
    <property type="term" value="F:zinc ion binding"/>
    <property type="evidence" value="ECO:0007669"/>
    <property type="project" value="UniProtKB-KW"/>
</dbReference>
<organism evidence="15 16">
    <name type="scientific">Exidia glandulosa HHB12029</name>
    <dbReference type="NCBI Taxonomy" id="1314781"/>
    <lineage>
        <taxon>Eukaryota</taxon>
        <taxon>Fungi</taxon>
        <taxon>Dikarya</taxon>
        <taxon>Basidiomycota</taxon>
        <taxon>Agaricomycotina</taxon>
        <taxon>Agaricomycetes</taxon>
        <taxon>Auriculariales</taxon>
        <taxon>Exidiaceae</taxon>
        <taxon>Exidia</taxon>
    </lineage>
</organism>
<feature type="compositionally biased region" description="Polar residues" evidence="13">
    <location>
        <begin position="629"/>
        <end position="647"/>
    </location>
</feature>
<dbReference type="GO" id="GO:0043022">
    <property type="term" value="F:ribosome binding"/>
    <property type="evidence" value="ECO:0007669"/>
    <property type="project" value="TreeGrafter"/>
</dbReference>
<dbReference type="EC" id="2.3.2.27" evidence="4"/>
<dbReference type="InterPro" id="IPR001841">
    <property type="entry name" value="Znf_RING"/>
</dbReference>
<feature type="region of interest" description="Disordered" evidence="13">
    <location>
        <begin position="1"/>
        <end position="41"/>
    </location>
</feature>
<dbReference type="GO" id="GO:0061630">
    <property type="term" value="F:ubiquitin protein ligase activity"/>
    <property type="evidence" value="ECO:0007669"/>
    <property type="project" value="UniProtKB-EC"/>
</dbReference>
<evidence type="ECO:0000256" key="1">
    <source>
        <dbReference type="ARBA" id="ARBA00000900"/>
    </source>
</evidence>
<evidence type="ECO:0000256" key="6">
    <source>
        <dbReference type="ARBA" id="ARBA00022553"/>
    </source>
</evidence>
<feature type="domain" description="RING-type" evidence="14">
    <location>
        <begin position="48"/>
        <end position="88"/>
    </location>
</feature>
<dbReference type="EMBL" id="KV426127">
    <property type="protein sequence ID" value="KZV87395.1"/>
    <property type="molecule type" value="Genomic_DNA"/>
</dbReference>
<dbReference type="SMART" id="SM00355">
    <property type="entry name" value="ZnF_C2H2"/>
    <property type="match status" value="4"/>
</dbReference>
<keyword evidence="8" id="KW-0479">Metal-binding</keyword>
<keyword evidence="5" id="KW-0963">Cytoplasm</keyword>
<evidence type="ECO:0000256" key="13">
    <source>
        <dbReference type="SAM" id="MobiDB-lite"/>
    </source>
</evidence>
<evidence type="ECO:0000256" key="4">
    <source>
        <dbReference type="ARBA" id="ARBA00012483"/>
    </source>
</evidence>
<dbReference type="PANTHER" id="PTHR22938">
    <property type="entry name" value="ZINC FINGER PROTEIN 598"/>
    <property type="match status" value="1"/>
</dbReference>
<dbReference type="Pfam" id="PF23230">
    <property type="entry name" value="zf-C2H2_13"/>
    <property type="match status" value="1"/>
</dbReference>
<comment type="pathway">
    <text evidence="3">Protein modification; protein ubiquitination.</text>
</comment>
<dbReference type="Proteomes" id="UP000077266">
    <property type="component" value="Unassembled WGS sequence"/>
</dbReference>
<sequence>MASTKPTTKSARRKNNKKPDTSTPPSVTSAASTADDAQSVDSSATPTCWICAEPVKYYALSECNHRTCHVCCLRLRALYKKRECTFCKAAQPAIVQTVSADAPFESFTPETVPFKDAKLEIAFESQEMMEDTLLLLRFNCPDPDCTFFGTGWGDLKQHVRAVHKKSMCHVCIGAKKIFAHEHTLYTNAELAIHVPSIRRREKMPQGASTDVEGGIHPLCEFCNECFFSDEELYPHMRDRHEKCFVCERQGDRFVYFRNYEELEAHFSKSHYPCSHATCREQKFVVFGTQLDLKAHTMEVHGSDLTSKDKRDARRVAAADFSFQAPESTARPNGAAGSRRRNGFGAALTLERSGDTTQTASAQSQPQAPPPRREEPPENLDPAQAARQTAFLGRFSQGAAMAVHASMRSFRASESTARDVISTLFNVLERELDTTGSHITPLVEAFPDDKKQELLTAWNDFKLAVSGLLPAATLGPDVVPNQQRREFPDLIPRQAAQGSEYAGITAGRVLNVKHNTAARSRRVWDRVEQAAASTSSSGPSSSRQQPPPSQAASGSTFPALGAAAAGRSGGGAHVTPWTSSTSSAQSFRPAATARPPDPKPPGQAPAARRPNGPPPKLSSSAFPSLPTGGPSATQTLRQQGFMSGNPSVRNIVGASQGAPSASAWGGAKQSDAADTAENDAPVEGAPAKGKKKGKQKQTLFTLGAFPA</sequence>
<accession>A0A165EP95</accession>
<dbReference type="InterPro" id="IPR056437">
    <property type="entry name" value="Znf-C2H2_ZNF598/HEL2"/>
</dbReference>
<evidence type="ECO:0000256" key="10">
    <source>
        <dbReference type="ARBA" id="ARBA00022833"/>
    </source>
</evidence>
<keyword evidence="10" id="KW-0862">Zinc</keyword>